<dbReference type="EMBL" id="BGPR01108775">
    <property type="protein sequence ID" value="GBM83820.1"/>
    <property type="molecule type" value="Genomic_DNA"/>
</dbReference>
<accession>A0A4Y2J1N0</accession>
<evidence type="ECO:0000256" key="1">
    <source>
        <dbReference type="ARBA" id="ARBA00012493"/>
    </source>
</evidence>
<keyword evidence="9" id="KW-0694">RNA-binding</keyword>
<evidence type="ECO:0000259" key="15">
    <source>
        <dbReference type="PROSITE" id="PS50878"/>
    </source>
</evidence>
<keyword evidence="13" id="KW-0175">Coiled coil</keyword>
<dbReference type="InterPro" id="IPR054465">
    <property type="entry name" value="Integrase_p58-like_C"/>
</dbReference>
<evidence type="ECO:0000256" key="14">
    <source>
        <dbReference type="SAM" id="MobiDB-lite"/>
    </source>
</evidence>
<dbReference type="InterPro" id="IPR012337">
    <property type="entry name" value="RNaseH-like_sf"/>
</dbReference>
<evidence type="ECO:0000256" key="2">
    <source>
        <dbReference type="ARBA" id="ARBA00022670"/>
    </source>
</evidence>
<dbReference type="Proteomes" id="UP000499080">
    <property type="component" value="Unassembled WGS sequence"/>
</dbReference>
<keyword evidence="3" id="KW-0808">Transferase</keyword>
<dbReference type="PROSITE" id="PS50878">
    <property type="entry name" value="RT_POL"/>
    <property type="match status" value="1"/>
</dbReference>
<evidence type="ECO:0000313" key="17">
    <source>
        <dbReference type="EMBL" id="GBM83820.1"/>
    </source>
</evidence>
<dbReference type="Gene3D" id="2.40.70.10">
    <property type="entry name" value="Acid Proteases"/>
    <property type="match status" value="1"/>
</dbReference>
<dbReference type="SUPFAM" id="SSF56672">
    <property type="entry name" value="DNA/RNA polymerases"/>
    <property type="match status" value="1"/>
</dbReference>
<dbReference type="Gene3D" id="3.30.420.10">
    <property type="entry name" value="Ribonuclease H-like superfamily/Ribonuclease H"/>
    <property type="match status" value="1"/>
</dbReference>
<keyword evidence="11" id="KW-0695">RNA-directed DNA polymerase</keyword>
<dbReference type="GO" id="GO:0006508">
    <property type="term" value="P:proteolysis"/>
    <property type="evidence" value="ECO:0007669"/>
    <property type="project" value="UniProtKB-KW"/>
</dbReference>
<evidence type="ECO:0000256" key="11">
    <source>
        <dbReference type="ARBA" id="ARBA00022918"/>
    </source>
</evidence>
<evidence type="ECO:0000256" key="12">
    <source>
        <dbReference type="ARBA" id="ARBA00023268"/>
    </source>
</evidence>
<feature type="coiled-coil region" evidence="13">
    <location>
        <begin position="594"/>
        <end position="621"/>
    </location>
</feature>
<evidence type="ECO:0000256" key="10">
    <source>
        <dbReference type="ARBA" id="ARBA00022908"/>
    </source>
</evidence>
<feature type="region of interest" description="Disordered" evidence="14">
    <location>
        <begin position="341"/>
        <end position="366"/>
    </location>
</feature>
<proteinExistence type="predicted"/>
<dbReference type="GO" id="GO:0042575">
    <property type="term" value="C:DNA polymerase complex"/>
    <property type="evidence" value="ECO:0007669"/>
    <property type="project" value="UniProtKB-ARBA"/>
</dbReference>
<keyword evidence="18" id="KW-1185">Reference proteome</keyword>
<dbReference type="InterPro" id="IPR036397">
    <property type="entry name" value="RNaseH_sf"/>
</dbReference>
<evidence type="ECO:0000256" key="6">
    <source>
        <dbReference type="ARBA" id="ARBA00022759"/>
    </source>
</evidence>
<keyword evidence="6" id="KW-0255">Endonuclease</keyword>
<feature type="domain" description="Integrase catalytic" evidence="16">
    <location>
        <begin position="1247"/>
        <end position="1406"/>
    </location>
</feature>
<keyword evidence="10" id="KW-0229">DNA integration</keyword>
<evidence type="ECO:0000313" key="18">
    <source>
        <dbReference type="Proteomes" id="UP000499080"/>
    </source>
</evidence>
<dbReference type="InterPro" id="IPR050951">
    <property type="entry name" value="Retrovirus_Pol_polyprotein"/>
</dbReference>
<dbReference type="Pfam" id="PF22938">
    <property type="entry name" value="Integrase_p58_C"/>
    <property type="match status" value="1"/>
</dbReference>
<dbReference type="InterPro" id="IPR000477">
    <property type="entry name" value="RT_dom"/>
</dbReference>
<dbReference type="CDD" id="cd09274">
    <property type="entry name" value="RNase_HI_RT_Ty3"/>
    <property type="match status" value="1"/>
</dbReference>
<dbReference type="InterPro" id="IPR041588">
    <property type="entry name" value="Integrase_H2C2"/>
</dbReference>
<dbReference type="InterPro" id="IPR041577">
    <property type="entry name" value="RT_RNaseH_2"/>
</dbReference>
<evidence type="ECO:0000256" key="8">
    <source>
        <dbReference type="ARBA" id="ARBA00022842"/>
    </source>
</evidence>
<dbReference type="GO" id="GO:0004519">
    <property type="term" value="F:endonuclease activity"/>
    <property type="evidence" value="ECO:0007669"/>
    <property type="project" value="UniProtKB-KW"/>
</dbReference>
<comment type="caution">
    <text evidence="17">The sequence shown here is derived from an EMBL/GenBank/DDBJ whole genome shotgun (WGS) entry which is preliminary data.</text>
</comment>
<evidence type="ECO:0000256" key="3">
    <source>
        <dbReference type="ARBA" id="ARBA00022679"/>
    </source>
</evidence>
<reference evidence="17 18" key="1">
    <citation type="journal article" date="2019" name="Sci. Rep.">
        <title>Orb-weaving spider Araneus ventricosus genome elucidates the spidroin gene catalogue.</title>
        <authorList>
            <person name="Kono N."/>
            <person name="Nakamura H."/>
            <person name="Ohtoshi R."/>
            <person name="Moran D.A.P."/>
            <person name="Shinohara A."/>
            <person name="Yoshida Y."/>
            <person name="Fujiwara M."/>
            <person name="Mori M."/>
            <person name="Tomita M."/>
            <person name="Arakawa K."/>
        </authorList>
    </citation>
    <scope>NUCLEOTIDE SEQUENCE [LARGE SCALE GENOMIC DNA]</scope>
</reference>
<dbReference type="FunFam" id="3.10.10.10:FF:000007">
    <property type="entry name" value="Retrovirus-related Pol polyprotein from transposon 17.6-like Protein"/>
    <property type="match status" value="1"/>
</dbReference>
<dbReference type="InterPro" id="IPR043128">
    <property type="entry name" value="Rev_trsase/Diguanyl_cyclase"/>
</dbReference>
<evidence type="ECO:0000256" key="5">
    <source>
        <dbReference type="ARBA" id="ARBA00022722"/>
    </source>
</evidence>
<dbReference type="Pfam" id="PF00078">
    <property type="entry name" value="RVT_1"/>
    <property type="match status" value="1"/>
</dbReference>
<keyword evidence="2" id="KW-0645">Protease</keyword>
<dbReference type="InterPro" id="IPR043502">
    <property type="entry name" value="DNA/RNA_pol_sf"/>
</dbReference>
<keyword evidence="12" id="KW-0511">Multifunctional enzyme</keyword>
<keyword evidence="4" id="KW-0548">Nucleotidyltransferase</keyword>
<feature type="coiled-coil region" evidence="13">
    <location>
        <begin position="82"/>
        <end position="120"/>
    </location>
</feature>
<dbReference type="Gene3D" id="1.10.340.70">
    <property type="match status" value="1"/>
</dbReference>
<dbReference type="GO" id="GO:0003723">
    <property type="term" value="F:RNA binding"/>
    <property type="evidence" value="ECO:0007669"/>
    <property type="project" value="UniProtKB-KW"/>
</dbReference>
<dbReference type="Pfam" id="PF00665">
    <property type="entry name" value="rve"/>
    <property type="match status" value="1"/>
</dbReference>
<dbReference type="FunFam" id="3.30.70.270:FF:000020">
    <property type="entry name" value="Transposon Tf2-6 polyprotein-like Protein"/>
    <property type="match status" value="1"/>
</dbReference>
<dbReference type="Gene3D" id="1.20.5.1230">
    <property type="entry name" value="Apolipoprotein A-I"/>
    <property type="match status" value="1"/>
</dbReference>
<dbReference type="Gene3D" id="3.10.10.10">
    <property type="entry name" value="HIV Type 1 Reverse Transcriptase, subunit A, domain 1"/>
    <property type="match status" value="1"/>
</dbReference>
<dbReference type="InterPro" id="IPR001969">
    <property type="entry name" value="Aspartic_peptidase_AS"/>
</dbReference>
<dbReference type="PROSITE" id="PS00141">
    <property type="entry name" value="ASP_PROTEASE"/>
    <property type="match status" value="1"/>
</dbReference>
<evidence type="ECO:0000256" key="13">
    <source>
        <dbReference type="SAM" id="Coils"/>
    </source>
</evidence>
<dbReference type="PROSITE" id="PS50994">
    <property type="entry name" value="INTEGRASE"/>
    <property type="match status" value="1"/>
</dbReference>
<dbReference type="Pfam" id="PF17921">
    <property type="entry name" value="Integrase_H2C2"/>
    <property type="match status" value="1"/>
</dbReference>
<sequence length="1536" mass="175018">MKAGLEKKMEAGQERMEQVQEEMKVRQEEMKAGLEKKMEAGQERMEQVQEEMKDLIRAGKEEMRVHVASQVEGIKDHVDGCIGRMEEEVQGVKGKIEEVKTEVQEKMSDLERRLSYLETRPNNFPTNPEFMYSRPTVKPLTFDGLTSWTVFKTQFNVVSSTNGWTDSVKASQLVASLRGSAAEVLQGIPADKLTDLTTIEKALESRFGDSHLTQFYRTELKTRRQKPGESLQELAADVERLMSLAYAECPLDVRESLAAQYFVDAIRDEDTQHSTRLMDAKDLKSSLTYSMKYEAARTVSKTSKYEEHSSAKPERHLLEVQQEGARAEGVPGDYFEPGKLTHGSLAGRRLPSLNRAPEEGPRVSSLSGKKNGLYLEGSICGIECLMLVDTGANVTLLRTDLAQKLKEQLIYTAPNISLKTATGEKTEIRGKLDASIECGSRKFHHRIYVADITDPCILGLDFLQKFNFTVDLEKNEIRTGGEEIPLFSASVQNSKSCSVLAKKRTIIPARSECLIQGVPEVPGQFRYAVTNFPSQVSQKGVLVAATLVDLEMKAIPVRVLNLNNKPKILDKGDVIATCDPVVDIVARPQEFSGAQHLQSTLENLQILNEEQRTAVKKLLNEFQDLFSTCDADVGRYNMTQHRINTGDHPPIKQYPRRLPLARKEEAEHLVQEMVDNGITEESSGPWASPIVLVKKKDGSTRFCVDYRKLNEITKKDSYPLPRIDDTLDALNGSQWFTTLDLKSGYWQVEVRPEDKEKTAFTTGQGLWQFKVMPFGLCNAPATFERLMETVLRGLSSEACLVYLDDIIIVGRTFEEHLSNLRKVFQRLQNANLKLSSKKCRFFQKEVTYLGHVISAEGVKTDPGKIKTVVDWPRPETIHDLRSFLGLCTYYRRFVKNFSTIAKPLHKLTETKSNFNWTEECEKSFNSLKQALTSSPILTYPRTDKDFILDTDASNEGIGAVLSQNIGNEERVIAYFSKSLGKPERNYCVTRKELLAIVKSIEHFHHYLYGQKFLLRTDHASLRWLLNFKEPEGQIARWIQRLQEYDFEIQHRKGTSHGNADALSRRPCGESCKHCSNAEKKFGIEIDTSVKVLTTTSVDPWSSCEIQKEQLEDPAIKTILEKKLMSADRPSWQEIAPESPATKRYWALWDSLHLKDGVLYRRWESDDGRSCRWQLILPKSRIPEVLRETHDSASGGHFGVMKTLSKTRERFYWDRLRADVEKWCRECHACGARKGPKTRTKGHLQRYNVGAPFERMALDILGPFPVTTKGNRYVLVLMDYFTKWPEAIPIPDQEALTVAEELVRSWISGYGVPMILHSDQGTNFNSALFTELCKLLGILKTRTTALHPESDGMVERFNRTILNHLSLFVSRNQTDWDTHLPLFLLAYRSAEHEVTGLTPAEMLFGRTLRLPCDILFGRPSETPSSPNEYMKNLEARLESVHAFARERIKLASERMKTRYDSRATDHHFKEGDLVWMYNPKRRRGLSPKLQQNWEGPYTIVKKLNDVVYRVQRSPNAKPKVIHINRLAPYRATDHSSM</sequence>
<dbReference type="GO" id="GO:0015074">
    <property type="term" value="P:DNA integration"/>
    <property type="evidence" value="ECO:0007669"/>
    <property type="project" value="UniProtKB-KW"/>
</dbReference>
<keyword evidence="5" id="KW-0540">Nuclease</keyword>
<dbReference type="EC" id="2.7.7.49" evidence="1"/>
<dbReference type="FunFam" id="1.10.340.70:FF:000001">
    <property type="entry name" value="Retrovirus-related Pol polyprotein from transposon gypsy-like Protein"/>
    <property type="match status" value="1"/>
</dbReference>
<dbReference type="GO" id="GO:0004190">
    <property type="term" value="F:aspartic-type endopeptidase activity"/>
    <property type="evidence" value="ECO:0007669"/>
    <property type="project" value="InterPro"/>
</dbReference>
<dbReference type="InterPro" id="IPR001584">
    <property type="entry name" value="Integrase_cat-core"/>
</dbReference>
<evidence type="ECO:0000256" key="9">
    <source>
        <dbReference type="ARBA" id="ARBA00022884"/>
    </source>
</evidence>
<gene>
    <name evidence="17" type="primary">TY3B-I_1163</name>
    <name evidence="17" type="ORF">AVEN_173555_1</name>
</gene>
<feature type="region of interest" description="Disordered" evidence="14">
    <location>
        <begin position="1"/>
        <end position="29"/>
    </location>
</feature>
<dbReference type="SUPFAM" id="SSF50630">
    <property type="entry name" value="Acid proteases"/>
    <property type="match status" value="1"/>
</dbReference>
<organism evidence="17 18">
    <name type="scientific">Araneus ventricosus</name>
    <name type="common">Orbweaver spider</name>
    <name type="synonym">Epeira ventricosa</name>
    <dbReference type="NCBI Taxonomy" id="182803"/>
    <lineage>
        <taxon>Eukaryota</taxon>
        <taxon>Metazoa</taxon>
        <taxon>Ecdysozoa</taxon>
        <taxon>Arthropoda</taxon>
        <taxon>Chelicerata</taxon>
        <taxon>Arachnida</taxon>
        <taxon>Araneae</taxon>
        <taxon>Araneomorphae</taxon>
        <taxon>Entelegynae</taxon>
        <taxon>Araneoidea</taxon>
        <taxon>Araneidae</taxon>
        <taxon>Araneus</taxon>
    </lineage>
</organism>
<dbReference type="GO" id="GO:0003964">
    <property type="term" value="F:RNA-directed DNA polymerase activity"/>
    <property type="evidence" value="ECO:0007669"/>
    <property type="project" value="UniProtKB-KW"/>
</dbReference>
<dbReference type="InterPro" id="IPR021109">
    <property type="entry name" value="Peptidase_aspartic_dom_sf"/>
</dbReference>
<dbReference type="FunFam" id="3.30.420.10:FF:000032">
    <property type="entry name" value="Retrovirus-related Pol polyprotein from transposon 297-like Protein"/>
    <property type="match status" value="1"/>
</dbReference>
<dbReference type="PANTHER" id="PTHR37984:SF5">
    <property type="entry name" value="PROTEIN NYNRIN-LIKE"/>
    <property type="match status" value="1"/>
</dbReference>
<dbReference type="Gene3D" id="3.30.70.270">
    <property type="match status" value="2"/>
</dbReference>
<dbReference type="FunFam" id="3.10.20.370:FF:000001">
    <property type="entry name" value="Retrovirus-related Pol polyprotein from transposon 17.6-like protein"/>
    <property type="match status" value="1"/>
</dbReference>
<dbReference type="CDD" id="cd01647">
    <property type="entry name" value="RT_LTR"/>
    <property type="match status" value="1"/>
</dbReference>
<name>A0A4Y2J1N0_ARAVE</name>
<dbReference type="PANTHER" id="PTHR37984">
    <property type="entry name" value="PROTEIN CBG26694"/>
    <property type="match status" value="1"/>
</dbReference>
<evidence type="ECO:0000256" key="7">
    <source>
        <dbReference type="ARBA" id="ARBA00022801"/>
    </source>
</evidence>
<evidence type="ECO:0000259" key="16">
    <source>
        <dbReference type="PROSITE" id="PS50994"/>
    </source>
</evidence>
<dbReference type="OrthoDB" id="4369127at2759"/>
<keyword evidence="8" id="KW-0460">Magnesium</keyword>
<keyword evidence="7" id="KW-0378">Hydrolase</keyword>
<dbReference type="Pfam" id="PF13975">
    <property type="entry name" value="gag-asp_proteas"/>
    <property type="match status" value="1"/>
</dbReference>
<protein>
    <recommendedName>
        <fullName evidence="1">RNA-directed DNA polymerase</fullName>
        <ecNumber evidence="1">2.7.7.49</ecNumber>
    </recommendedName>
</protein>
<feature type="domain" description="Reverse transcriptase" evidence="15">
    <location>
        <begin position="674"/>
        <end position="853"/>
    </location>
</feature>
<evidence type="ECO:0000256" key="4">
    <source>
        <dbReference type="ARBA" id="ARBA00022695"/>
    </source>
</evidence>
<dbReference type="SUPFAM" id="SSF58113">
    <property type="entry name" value="Apolipoprotein A-I"/>
    <property type="match status" value="1"/>
</dbReference>
<dbReference type="SUPFAM" id="SSF53098">
    <property type="entry name" value="Ribonuclease H-like"/>
    <property type="match status" value="1"/>
</dbReference>
<dbReference type="Gene3D" id="3.10.20.370">
    <property type="match status" value="1"/>
</dbReference>
<dbReference type="CDD" id="cd00303">
    <property type="entry name" value="retropepsin_like"/>
    <property type="match status" value="1"/>
</dbReference>
<dbReference type="Pfam" id="PF17919">
    <property type="entry name" value="RT_RNaseH_2"/>
    <property type="match status" value="1"/>
</dbReference>